<dbReference type="InterPro" id="IPR014710">
    <property type="entry name" value="RmlC-like_jellyroll"/>
</dbReference>
<comment type="caution">
    <text evidence="2">The sequence shown here is derived from an EMBL/GenBank/DDBJ whole genome shotgun (WGS) entry which is preliminary data.</text>
</comment>
<dbReference type="InterPro" id="IPR003347">
    <property type="entry name" value="JmjC_dom"/>
</dbReference>
<dbReference type="PANTHER" id="PTHR12461">
    <property type="entry name" value="HYPOXIA-INDUCIBLE FACTOR 1 ALPHA INHIBITOR-RELATED"/>
    <property type="match status" value="1"/>
</dbReference>
<dbReference type="PROSITE" id="PS51184">
    <property type="entry name" value="JMJC"/>
    <property type="match status" value="1"/>
</dbReference>
<sequence>MYSHGILTTMKNTIVAIQEIERLSKAVSPSSLEGLRGNYVWNTLSGQPLFVMSVDTRIYSNTGVSVGECGTEISLAEGVIADLASKTIDPLTLINTGKLRIRALANSSKDGEKEGMRLLNLIFNNTSLDGARRSEIEFKSVQGADFKRCDVRGESENIEGYFRRGEPFIITEVCCKWPLFKMTLSEIFDVLGELEVSLLVKEHDFVKKQPPSYEKSSFFDYVNALYSDKGEVSGYMAANSVPQQLKDTYLYPEVFSRAAFNTPRWWIGPAGSGLRLHRDLVDNFLCQLKGRKRIRLYAPSETGFLYPVVIGSNALYEPSMVDPDNYEGSDFPLFSRARYVDCELGAGDLLYLPAGWWHHVHNIEVSWSLNFFAVNQAPCVLS</sequence>
<dbReference type="InterPro" id="IPR041667">
    <property type="entry name" value="Cupin_8"/>
</dbReference>
<dbReference type="Proteomes" id="UP000286071">
    <property type="component" value="Unassembled WGS sequence"/>
</dbReference>
<name>A0A423H329_9PSED</name>
<evidence type="ECO:0000313" key="2">
    <source>
        <dbReference type="EMBL" id="RON06636.1"/>
    </source>
</evidence>
<feature type="domain" description="JmjC" evidence="1">
    <location>
        <begin position="240"/>
        <end position="382"/>
    </location>
</feature>
<dbReference type="Pfam" id="PF13621">
    <property type="entry name" value="Cupin_8"/>
    <property type="match status" value="1"/>
</dbReference>
<evidence type="ECO:0000313" key="3">
    <source>
        <dbReference type="Proteomes" id="UP000286071"/>
    </source>
</evidence>
<dbReference type="Gene3D" id="2.60.120.10">
    <property type="entry name" value="Jelly Rolls"/>
    <property type="match status" value="1"/>
</dbReference>
<reference evidence="2 3" key="1">
    <citation type="submission" date="2016-10" db="EMBL/GenBank/DDBJ databases">
        <title>Comparative genome analysis of multiple Pseudomonas spp. focuses on biocontrol and plant growth promoting traits.</title>
        <authorList>
            <person name="Tao X.-Y."/>
            <person name="Taylor C.G."/>
        </authorList>
    </citation>
    <scope>NUCLEOTIDE SEQUENCE [LARGE SCALE GENOMIC DNA]</scope>
    <source>
        <strain evidence="2 3">48H11</strain>
    </source>
</reference>
<dbReference type="EMBL" id="MOBJ01000014">
    <property type="protein sequence ID" value="RON06636.1"/>
    <property type="molecule type" value="Genomic_DNA"/>
</dbReference>
<dbReference type="SUPFAM" id="SSF51197">
    <property type="entry name" value="Clavaminate synthase-like"/>
    <property type="match status" value="1"/>
</dbReference>
<accession>A0A423H329</accession>
<gene>
    <name evidence="2" type="ORF">BK659_20305</name>
</gene>
<proteinExistence type="predicted"/>
<organism evidence="2 3">
    <name type="scientific">Pseudomonas brassicacearum</name>
    <dbReference type="NCBI Taxonomy" id="930166"/>
    <lineage>
        <taxon>Bacteria</taxon>
        <taxon>Pseudomonadati</taxon>
        <taxon>Pseudomonadota</taxon>
        <taxon>Gammaproteobacteria</taxon>
        <taxon>Pseudomonadales</taxon>
        <taxon>Pseudomonadaceae</taxon>
        <taxon>Pseudomonas</taxon>
    </lineage>
</organism>
<dbReference type="PANTHER" id="PTHR12461:SF105">
    <property type="entry name" value="HYPOXIA-INDUCIBLE FACTOR 1-ALPHA INHIBITOR"/>
    <property type="match status" value="1"/>
</dbReference>
<dbReference type="AlphaFoldDB" id="A0A423H329"/>
<evidence type="ECO:0000259" key="1">
    <source>
        <dbReference type="PROSITE" id="PS51184"/>
    </source>
</evidence>
<dbReference type="SMART" id="SM00558">
    <property type="entry name" value="JmjC"/>
    <property type="match status" value="1"/>
</dbReference>
<protein>
    <recommendedName>
        <fullName evidence="1">JmjC domain-containing protein</fullName>
    </recommendedName>
</protein>